<dbReference type="PANTHER" id="PTHR12205">
    <property type="entry name" value="CENTROMERE/KINETOCHORE PROTEIN ZW10"/>
    <property type="match status" value="1"/>
</dbReference>
<comment type="caution">
    <text evidence="3">The sequence shown here is derived from an EMBL/GenBank/DDBJ whole genome shotgun (WGS) entry which is preliminary data.</text>
</comment>
<feature type="compositionally biased region" description="Acidic residues" evidence="1">
    <location>
        <begin position="471"/>
        <end position="480"/>
    </location>
</feature>
<keyword evidence="4" id="KW-1185">Reference proteome</keyword>
<dbReference type="GO" id="GO:1990423">
    <property type="term" value="C:RZZ complex"/>
    <property type="evidence" value="ECO:0007669"/>
    <property type="project" value="TreeGrafter"/>
</dbReference>
<dbReference type="PANTHER" id="PTHR12205:SF0">
    <property type="entry name" value="CENTROMERE_KINETOCHORE PROTEIN ZW10 HOMOLOG"/>
    <property type="match status" value="1"/>
</dbReference>
<reference evidence="3" key="1">
    <citation type="submission" date="2023-06" db="EMBL/GenBank/DDBJ databases">
        <authorList>
            <consortium name="Lawrence Berkeley National Laboratory"/>
            <person name="Ahrendt S."/>
            <person name="Sahu N."/>
            <person name="Indic B."/>
            <person name="Wong-Bajracharya J."/>
            <person name="Merenyi Z."/>
            <person name="Ke H.-M."/>
            <person name="Monk M."/>
            <person name="Kocsube S."/>
            <person name="Drula E."/>
            <person name="Lipzen A."/>
            <person name="Balint B."/>
            <person name="Henrissat B."/>
            <person name="Andreopoulos B."/>
            <person name="Martin F.M."/>
            <person name="Harder C.B."/>
            <person name="Rigling D."/>
            <person name="Ford K.L."/>
            <person name="Foster G.D."/>
            <person name="Pangilinan J."/>
            <person name="Papanicolaou A."/>
            <person name="Barry K."/>
            <person name="LaButti K."/>
            <person name="Viragh M."/>
            <person name="Koriabine M."/>
            <person name="Yan M."/>
            <person name="Riley R."/>
            <person name="Champramary S."/>
            <person name="Plett K.L."/>
            <person name="Tsai I.J."/>
            <person name="Slot J."/>
            <person name="Sipos G."/>
            <person name="Plett J."/>
            <person name="Nagy L.G."/>
            <person name="Grigoriev I.V."/>
        </authorList>
    </citation>
    <scope>NUCLEOTIDE SEQUENCE</scope>
    <source>
        <strain evidence="3">HWK02</strain>
    </source>
</reference>
<dbReference type="GO" id="GO:0005737">
    <property type="term" value="C:cytoplasm"/>
    <property type="evidence" value="ECO:0007669"/>
    <property type="project" value="GOC"/>
</dbReference>
<dbReference type="GO" id="GO:0006888">
    <property type="term" value="P:endoplasmic reticulum to Golgi vesicle-mediated transport"/>
    <property type="evidence" value="ECO:0007669"/>
    <property type="project" value="TreeGrafter"/>
</dbReference>
<dbReference type="InterPro" id="IPR046362">
    <property type="entry name" value="Zw10/DSL1_C_sf"/>
</dbReference>
<evidence type="ECO:0000313" key="4">
    <source>
        <dbReference type="Proteomes" id="UP001175228"/>
    </source>
</evidence>
<feature type="region of interest" description="Disordered" evidence="1">
    <location>
        <begin position="1"/>
        <end position="24"/>
    </location>
</feature>
<dbReference type="Pfam" id="PF22766">
    <property type="entry name" value="ZW10_C2"/>
    <property type="match status" value="1"/>
</dbReference>
<dbReference type="GO" id="GO:0007094">
    <property type="term" value="P:mitotic spindle assembly checkpoint signaling"/>
    <property type="evidence" value="ECO:0007669"/>
    <property type="project" value="TreeGrafter"/>
</dbReference>
<evidence type="ECO:0000256" key="1">
    <source>
        <dbReference type="SAM" id="MobiDB-lite"/>
    </source>
</evidence>
<feature type="compositionally biased region" description="Acidic residues" evidence="1">
    <location>
        <begin position="501"/>
        <end position="520"/>
    </location>
</feature>
<evidence type="ECO:0000259" key="2">
    <source>
        <dbReference type="Pfam" id="PF22766"/>
    </source>
</evidence>
<feature type="compositionally biased region" description="Basic and acidic residues" evidence="1">
    <location>
        <begin position="481"/>
        <end position="494"/>
    </location>
</feature>
<name>A0AA39QEP5_9AGAR</name>
<proteinExistence type="predicted"/>
<organism evidence="3 4">
    <name type="scientific">Armillaria luteobubalina</name>
    <dbReference type="NCBI Taxonomy" id="153913"/>
    <lineage>
        <taxon>Eukaryota</taxon>
        <taxon>Fungi</taxon>
        <taxon>Dikarya</taxon>
        <taxon>Basidiomycota</taxon>
        <taxon>Agaricomycotina</taxon>
        <taxon>Agaricomycetes</taxon>
        <taxon>Agaricomycetidae</taxon>
        <taxon>Agaricales</taxon>
        <taxon>Marasmiineae</taxon>
        <taxon>Physalacriaceae</taxon>
        <taxon>Armillaria</taxon>
    </lineage>
</organism>
<gene>
    <name evidence="3" type="ORF">EDD18DRAFT_739671</name>
</gene>
<dbReference type="AlphaFoldDB" id="A0AA39QEP5"/>
<dbReference type="InterPro" id="IPR055148">
    <property type="entry name" value="ZW10_C_2"/>
</dbReference>
<sequence>MATTVMAFPIPSHLPRRAPPQDVSSNTLNKIDAATNESLNAALASSWIQELNDTIYATKKRIHERIHEDLPQFEQQLKLAKSVQTRLQSLTNEVDGLSDKLSRPETGLIPTLLHSLTEHATLVQENTDANVLHDCLSHLLRCRTKLEYLDSLVNAGNLPDAVAASKEIEDLLTDVPLPLVHSDVLVDLKNKSRSAKACTEDQLSEAYTRIISVSSESFIIRPSVQVRQAETILELSDVLLSLSELALANHLNVLRRDLMTNYVDRVLQEDVSITISSNEISCVHSFQKNKIDSLSKVFTFLSAHLFPSLPQPQRNQFPRSLCKPLSLSVLNNFLIPSLPSSFKELPPFLDLVRHAVEFEDKFIIGILGGDQYDNSIHIWADGVAGHYERQRRLHILDAARTLIMTPRNKRDVLTMEAELQTESRQATVVPVQADDNPPAGDEDAWGFDDQKQNARAEPVVEGLESNGNGWEFDDDIDVEPDEVKPENGDNKDDPGDAWGWNDEEQSSEDVPEETAWDDPWGDIPDGPTPALPSLTSHEAADTSPEAVIKGKAGVNGKSPKTAASTVPHKPPEKRPPKLTLTETYLVSGQVMEILKIIENVLNEGVELAASNIFPPSKSSIGNLLLQTAPSVVDLYKALYPVVFSGELKTALDAPARFSNDCLYLSQELERIDGGAVKDRIQESQHRLEILGNSWLDDTIENHKQSVDEIIRNGAVGFTFTGDQDRYDECEAALNKVLQDIKRLAQRWKGILTKSKYYMAIGSVTEAVLSRVLEDVLALPDIPEEESRRLAELCRILHALEGLFVEHSEQPSFVVSYAPSWLKYSYLSELLEASMADITYLFEEGALVDFEVDELVRLVRALFADTNLRTITINKLLQGHPSRSDS</sequence>
<dbReference type="EMBL" id="JAUEPU010000006">
    <property type="protein sequence ID" value="KAK0501543.1"/>
    <property type="molecule type" value="Genomic_DNA"/>
</dbReference>
<dbReference type="Gene3D" id="1.10.357.150">
    <property type="match status" value="1"/>
</dbReference>
<accession>A0AA39QEP5</accession>
<evidence type="ECO:0000313" key="3">
    <source>
        <dbReference type="EMBL" id="KAK0501543.1"/>
    </source>
</evidence>
<dbReference type="Proteomes" id="UP001175228">
    <property type="component" value="Unassembled WGS sequence"/>
</dbReference>
<feature type="domain" description="ZW10 C-terminal helical" evidence="2">
    <location>
        <begin position="732"/>
        <end position="875"/>
    </location>
</feature>
<feature type="region of interest" description="Disordered" evidence="1">
    <location>
        <begin position="451"/>
        <end position="576"/>
    </location>
</feature>
<protein>
    <recommendedName>
        <fullName evidence="2">ZW10 C-terminal helical domain-containing protein</fullName>
    </recommendedName>
</protein>